<dbReference type="InterPro" id="IPR007110">
    <property type="entry name" value="Ig-like_dom"/>
</dbReference>
<keyword evidence="4 9" id="KW-0472">Membrane</keyword>
<dbReference type="PANTHER" id="PTHR11481">
    <property type="entry name" value="IMMUNOGLOBULIN FC RECEPTOR"/>
    <property type="match status" value="1"/>
</dbReference>
<dbReference type="Proteomes" id="UP000081671">
    <property type="component" value="Unplaced"/>
</dbReference>
<dbReference type="GO" id="GO:0006955">
    <property type="term" value="P:immune response"/>
    <property type="evidence" value="ECO:0007669"/>
    <property type="project" value="TreeGrafter"/>
</dbReference>
<dbReference type="InterPro" id="IPR036179">
    <property type="entry name" value="Ig-like_dom_sf"/>
</dbReference>
<protein>
    <submittedName>
        <fullName evidence="13">Fc receptor-like protein 1 isoform X1</fullName>
    </submittedName>
</protein>
<evidence type="ECO:0000256" key="2">
    <source>
        <dbReference type="ARBA" id="ARBA00022475"/>
    </source>
</evidence>
<dbReference type="InterPro" id="IPR003599">
    <property type="entry name" value="Ig_sub"/>
</dbReference>
<dbReference type="InterPro" id="IPR013783">
    <property type="entry name" value="Ig-like_fold"/>
</dbReference>
<dbReference type="InterPro" id="IPR013151">
    <property type="entry name" value="Immunoglobulin_dom"/>
</dbReference>
<sequence length="426" mass="47203">MLLKLMLFICAPFGEPAEFSHPVLKANPPRPVEGSSVTLICEIRLPLWESHKQLEFCFFKNYQPLGSSCSSSPELWIPTMWKEDTGFYWCEAKVGVLRNPRRSLMFQIRVQRVPVSDVSLETQPPGGWVTEGDKLVLICLVANGTGDITFFWYRGALGVTLETKTQRSQTAQYEILTVRESDAELYFCAADNGYGPSLSGLVPIRVKIPVSRPILIPSIPEGQAMVGDMVELHCEALRGSPPILYHFYHEDVVVWSSLVQSGGGASFNFSLSAEHSGKYSCEAGNGPGAQRSEVVTLNITVPVEGRMDHFPSGVIEGMLGSLGPITVALLFCYCLKRKIGRRSGDPVRSPSSPVPQEASYNSPASRQLEPIYENVNIVSGDEVYSLVDQIQQKREPATGVYPRTHMDIYSRLRKANVMDLDYDDAM</sequence>
<evidence type="ECO:0000256" key="4">
    <source>
        <dbReference type="ARBA" id="ARBA00023136"/>
    </source>
</evidence>
<dbReference type="GO" id="GO:0009897">
    <property type="term" value="C:external side of plasma membrane"/>
    <property type="evidence" value="ECO:0007669"/>
    <property type="project" value="TreeGrafter"/>
</dbReference>
<feature type="chain" id="PRO_5010230023" evidence="10">
    <location>
        <begin position="17"/>
        <end position="426"/>
    </location>
</feature>
<dbReference type="FunFam" id="2.60.40.10:FF:000357">
    <property type="entry name" value="Fc receptor like 1"/>
    <property type="match status" value="1"/>
</dbReference>
<dbReference type="STRING" id="10020.ENSDORP00000014445"/>
<feature type="signal peptide" evidence="10">
    <location>
        <begin position="1"/>
        <end position="16"/>
    </location>
</feature>
<accession>A0A1S3GDR9</accession>
<reference evidence="13" key="1">
    <citation type="submission" date="2025-08" db="UniProtKB">
        <authorList>
            <consortium name="RefSeq"/>
        </authorList>
    </citation>
    <scope>IDENTIFICATION</scope>
    <source>
        <tissue evidence="13">Kidney</tissue>
    </source>
</reference>
<dbReference type="OrthoDB" id="10039395at2759"/>
<evidence type="ECO:0000313" key="12">
    <source>
        <dbReference type="Proteomes" id="UP000081671"/>
    </source>
</evidence>
<dbReference type="GeneID" id="105996545"/>
<evidence type="ECO:0000256" key="3">
    <source>
        <dbReference type="ARBA" id="ARBA00022729"/>
    </source>
</evidence>
<dbReference type="RefSeq" id="XP_012886147.1">
    <property type="nucleotide sequence ID" value="XM_013030693.1"/>
</dbReference>
<dbReference type="GO" id="GO:0004888">
    <property type="term" value="F:transmembrane signaling receptor activity"/>
    <property type="evidence" value="ECO:0007669"/>
    <property type="project" value="TreeGrafter"/>
</dbReference>
<comment type="subcellular location">
    <subcellularLocation>
        <location evidence="1">Cell membrane</location>
    </subcellularLocation>
</comment>
<proteinExistence type="predicted"/>
<evidence type="ECO:0000256" key="5">
    <source>
        <dbReference type="ARBA" id="ARBA00023157"/>
    </source>
</evidence>
<dbReference type="SMART" id="SM00409">
    <property type="entry name" value="IG"/>
    <property type="match status" value="3"/>
</dbReference>
<evidence type="ECO:0000256" key="7">
    <source>
        <dbReference type="ARBA" id="ARBA00023319"/>
    </source>
</evidence>
<dbReference type="AlphaFoldDB" id="A0A1S3GDR9"/>
<dbReference type="KEGG" id="dord:105996545"/>
<dbReference type="Pfam" id="PF00047">
    <property type="entry name" value="ig"/>
    <property type="match status" value="1"/>
</dbReference>
<evidence type="ECO:0000256" key="8">
    <source>
        <dbReference type="SAM" id="MobiDB-lite"/>
    </source>
</evidence>
<feature type="region of interest" description="Disordered" evidence="8">
    <location>
        <begin position="341"/>
        <end position="365"/>
    </location>
</feature>
<evidence type="ECO:0000256" key="10">
    <source>
        <dbReference type="SAM" id="SignalP"/>
    </source>
</evidence>
<dbReference type="PROSITE" id="PS50835">
    <property type="entry name" value="IG_LIKE"/>
    <property type="match status" value="3"/>
</dbReference>
<feature type="domain" description="Ig-like" evidence="11">
    <location>
        <begin position="114"/>
        <end position="199"/>
    </location>
</feature>
<dbReference type="SUPFAM" id="SSF48726">
    <property type="entry name" value="Immunoglobulin"/>
    <property type="match status" value="3"/>
</dbReference>
<evidence type="ECO:0000256" key="6">
    <source>
        <dbReference type="ARBA" id="ARBA00023180"/>
    </source>
</evidence>
<feature type="domain" description="Ig-like" evidence="11">
    <location>
        <begin position="22"/>
        <end position="92"/>
    </location>
</feature>
<dbReference type="GO" id="GO:0007166">
    <property type="term" value="P:cell surface receptor signaling pathway"/>
    <property type="evidence" value="ECO:0007669"/>
    <property type="project" value="TreeGrafter"/>
</dbReference>
<keyword evidence="3 10" id="KW-0732">Signal</keyword>
<evidence type="ECO:0000256" key="1">
    <source>
        <dbReference type="ARBA" id="ARBA00004236"/>
    </source>
</evidence>
<evidence type="ECO:0000313" key="13">
    <source>
        <dbReference type="RefSeq" id="XP_012886147.1"/>
    </source>
</evidence>
<dbReference type="SMART" id="SM00408">
    <property type="entry name" value="IGc2"/>
    <property type="match status" value="3"/>
</dbReference>
<dbReference type="PANTHER" id="PTHR11481:SF117">
    <property type="entry name" value="FC RECEPTOR-LIKE PROTEIN 1"/>
    <property type="match status" value="1"/>
</dbReference>
<keyword evidence="12" id="KW-1185">Reference proteome</keyword>
<dbReference type="InterPro" id="IPR003598">
    <property type="entry name" value="Ig_sub2"/>
</dbReference>
<feature type="domain" description="Ig-like" evidence="11">
    <location>
        <begin position="213"/>
        <end position="296"/>
    </location>
</feature>
<keyword evidence="9" id="KW-1133">Transmembrane helix</keyword>
<dbReference type="InterPro" id="IPR050488">
    <property type="entry name" value="Ig_Fc_receptor"/>
</dbReference>
<dbReference type="Gene3D" id="2.60.40.10">
    <property type="entry name" value="Immunoglobulins"/>
    <property type="match status" value="3"/>
</dbReference>
<name>A0A1S3GDR9_DIPOR</name>
<feature type="transmembrane region" description="Helical" evidence="9">
    <location>
        <begin position="317"/>
        <end position="335"/>
    </location>
</feature>
<dbReference type="InParanoid" id="A0A1S3GDR9"/>
<dbReference type="Pfam" id="PF13895">
    <property type="entry name" value="Ig_2"/>
    <property type="match status" value="1"/>
</dbReference>
<keyword evidence="5" id="KW-1015">Disulfide bond</keyword>
<keyword evidence="7" id="KW-0393">Immunoglobulin domain</keyword>
<gene>
    <name evidence="13" type="primary">LOC105996545</name>
</gene>
<keyword evidence="9" id="KW-0812">Transmembrane</keyword>
<keyword evidence="6" id="KW-0325">Glycoprotein</keyword>
<organism evidence="12 13">
    <name type="scientific">Dipodomys ordii</name>
    <name type="common">Ord's kangaroo rat</name>
    <dbReference type="NCBI Taxonomy" id="10020"/>
    <lineage>
        <taxon>Eukaryota</taxon>
        <taxon>Metazoa</taxon>
        <taxon>Chordata</taxon>
        <taxon>Craniata</taxon>
        <taxon>Vertebrata</taxon>
        <taxon>Euteleostomi</taxon>
        <taxon>Mammalia</taxon>
        <taxon>Eutheria</taxon>
        <taxon>Euarchontoglires</taxon>
        <taxon>Glires</taxon>
        <taxon>Rodentia</taxon>
        <taxon>Castorimorpha</taxon>
        <taxon>Heteromyidae</taxon>
        <taxon>Dipodomyinae</taxon>
        <taxon>Dipodomys</taxon>
    </lineage>
</organism>
<keyword evidence="2" id="KW-1003">Cell membrane</keyword>
<dbReference type="FunCoup" id="A0A1S3GDR9">
    <property type="interactions" value="17"/>
</dbReference>
<evidence type="ECO:0000259" key="11">
    <source>
        <dbReference type="PROSITE" id="PS50835"/>
    </source>
</evidence>
<evidence type="ECO:0000256" key="9">
    <source>
        <dbReference type="SAM" id="Phobius"/>
    </source>
</evidence>